<dbReference type="Pfam" id="PF01189">
    <property type="entry name" value="Methyltr_RsmB-F"/>
    <property type="match status" value="1"/>
</dbReference>
<gene>
    <name evidence="7" type="ORF">AMOR_28570</name>
</gene>
<proteinExistence type="inferred from homology"/>
<evidence type="ECO:0000313" key="7">
    <source>
        <dbReference type="EMBL" id="BDG03861.1"/>
    </source>
</evidence>
<dbReference type="PRINTS" id="PR02008">
    <property type="entry name" value="RCMTFAMILY"/>
</dbReference>
<dbReference type="InterPro" id="IPR023267">
    <property type="entry name" value="RCMT"/>
</dbReference>
<dbReference type="InterPro" id="IPR029063">
    <property type="entry name" value="SAM-dependent_MTases_sf"/>
</dbReference>
<evidence type="ECO:0000256" key="2">
    <source>
        <dbReference type="ARBA" id="ARBA00022679"/>
    </source>
</evidence>
<name>A0ABM7WWR3_9BACT</name>
<dbReference type="InterPro" id="IPR054728">
    <property type="entry name" value="RsmB-like_ferredoxin"/>
</dbReference>
<keyword evidence="2 5" id="KW-0808">Transferase</keyword>
<keyword evidence="1 5" id="KW-0489">Methyltransferase</keyword>
<dbReference type="EMBL" id="AP025591">
    <property type="protein sequence ID" value="BDG03861.1"/>
    <property type="molecule type" value="Genomic_DNA"/>
</dbReference>
<evidence type="ECO:0000256" key="1">
    <source>
        <dbReference type="ARBA" id="ARBA00022603"/>
    </source>
</evidence>
<protein>
    <submittedName>
        <fullName evidence="7">rRNA cytosine-C5-methylase</fullName>
    </submittedName>
</protein>
<feature type="binding site" evidence="5">
    <location>
        <position position="318"/>
    </location>
    <ligand>
        <name>S-adenosyl-L-methionine</name>
        <dbReference type="ChEBI" id="CHEBI:59789"/>
    </ligand>
</feature>
<dbReference type="PANTHER" id="PTHR22807">
    <property type="entry name" value="NOP2 YEAST -RELATED NOL1/NOP2/FMU SUN DOMAIN-CONTAINING"/>
    <property type="match status" value="1"/>
</dbReference>
<dbReference type="InterPro" id="IPR049560">
    <property type="entry name" value="MeTrfase_RsmB-F_NOP2_cat"/>
</dbReference>
<evidence type="ECO:0000256" key="5">
    <source>
        <dbReference type="PROSITE-ProRule" id="PRU01023"/>
    </source>
</evidence>
<comment type="similarity">
    <text evidence="5">Belongs to the class I-like SAM-binding methyltransferase superfamily. RsmB/NOP family.</text>
</comment>
<dbReference type="Gene3D" id="3.30.70.1170">
    <property type="entry name" value="Sun protein, domain 3"/>
    <property type="match status" value="1"/>
</dbReference>
<evidence type="ECO:0000256" key="3">
    <source>
        <dbReference type="ARBA" id="ARBA00022691"/>
    </source>
</evidence>
<dbReference type="PANTHER" id="PTHR22807:SF53">
    <property type="entry name" value="RIBOSOMAL RNA SMALL SUBUNIT METHYLTRANSFERASE B-RELATED"/>
    <property type="match status" value="1"/>
</dbReference>
<evidence type="ECO:0000256" key="4">
    <source>
        <dbReference type="ARBA" id="ARBA00022884"/>
    </source>
</evidence>
<feature type="binding site" evidence="5">
    <location>
        <position position="269"/>
    </location>
    <ligand>
        <name>S-adenosyl-L-methionine</name>
        <dbReference type="ChEBI" id="CHEBI:59789"/>
    </ligand>
</feature>
<dbReference type="SUPFAM" id="SSF53335">
    <property type="entry name" value="S-adenosyl-L-methionine-dependent methyltransferases"/>
    <property type="match status" value="1"/>
</dbReference>
<dbReference type="Proteomes" id="UP001162891">
    <property type="component" value="Chromosome"/>
</dbReference>
<reference evidence="8" key="1">
    <citation type="journal article" date="2022" name="Int. J. Syst. Evol. Microbiol.">
        <title>Anaeromyxobacter oryzae sp. nov., Anaeromyxobacter diazotrophicus sp. nov. and Anaeromyxobacter paludicola sp. nov., isolated from paddy soils.</title>
        <authorList>
            <person name="Itoh H."/>
            <person name="Xu Z."/>
            <person name="Mise K."/>
            <person name="Masuda Y."/>
            <person name="Ushijima N."/>
            <person name="Hayakawa C."/>
            <person name="Shiratori Y."/>
            <person name="Senoo K."/>
        </authorList>
    </citation>
    <scope>NUCLEOTIDE SEQUENCE [LARGE SCALE GENOMIC DNA]</scope>
    <source>
        <strain evidence="8">Red232</strain>
    </source>
</reference>
<dbReference type="RefSeq" id="WP_248362372.1">
    <property type="nucleotide sequence ID" value="NZ_AP025591.1"/>
</dbReference>
<accession>A0ABM7WWR3</accession>
<dbReference type="PROSITE" id="PS51686">
    <property type="entry name" value="SAM_MT_RSMB_NOP"/>
    <property type="match status" value="1"/>
</dbReference>
<sequence>MSKPHRLRPPRNDLVDALVLEVHGLVHDQGWLADRALERVLRRERKLWANERRTVAEAVYGILRSQGQLDWLLGGKPDLATRYAAWLVRTGGATVPEAARRVAVQASALAGLEGGDARIAAIADPMEKLAVEASLPRWIVERLVAERGEEEARALAKVVNARAPLTVRANLLVNDREKLRARLAEEGVGAEPTRFSPWGLVLDGHQNAFALASFQDGGFEIQDEGSQLIALACGARPGKLVVDACSGAGGKALALAAEMHNKGDLFALDSDPGRLDEGKRRARRAHVHNLRTRPVPAGPEAAAAIADLEGRADVVLVDAPCSGLGTLRRKPDARWRLKPDDPERFAVLQKELLGRFAALVKPGGRLVYATCAMGRTENADVAEHAEKVLGLLPAPLAPLLGAERAAALGVEGNRLELFPHKHGTDGFFMAAFTRPK</sequence>
<keyword evidence="3 5" id="KW-0949">S-adenosyl-L-methionine</keyword>
<keyword evidence="8" id="KW-1185">Reference proteome</keyword>
<dbReference type="Gene3D" id="3.40.50.150">
    <property type="entry name" value="Vaccinia Virus protein VP39"/>
    <property type="match status" value="1"/>
</dbReference>
<dbReference type="InterPro" id="IPR001678">
    <property type="entry name" value="MeTrfase_RsmB-F_NOP2_dom"/>
</dbReference>
<organism evidence="7 8">
    <name type="scientific">Anaeromyxobacter oryzae</name>
    <dbReference type="NCBI Taxonomy" id="2918170"/>
    <lineage>
        <taxon>Bacteria</taxon>
        <taxon>Pseudomonadati</taxon>
        <taxon>Myxococcota</taxon>
        <taxon>Myxococcia</taxon>
        <taxon>Myxococcales</taxon>
        <taxon>Cystobacterineae</taxon>
        <taxon>Anaeromyxobacteraceae</taxon>
        <taxon>Anaeromyxobacter</taxon>
    </lineage>
</organism>
<comment type="caution">
    <text evidence="5">Lacks conserved residue(s) required for the propagation of feature annotation.</text>
</comment>
<evidence type="ECO:0000259" key="6">
    <source>
        <dbReference type="PROSITE" id="PS51686"/>
    </source>
</evidence>
<evidence type="ECO:0000313" key="8">
    <source>
        <dbReference type="Proteomes" id="UP001162891"/>
    </source>
</evidence>
<feature type="active site" description="Nucleophile" evidence="5">
    <location>
        <position position="371"/>
    </location>
</feature>
<keyword evidence="4 5" id="KW-0694">RNA-binding</keyword>
<dbReference type="Pfam" id="PF22458">
    <property type="entry name" value="RsmF-B_ferredox"/>
    <property type="match status" value="1"/>
</dbReference>
<feature type="domain" description="SAM-dependent MTase RsmB/NOP-type" evidence="6">
    <location>
        <begin position="155"/>
        <end position="435"/>
    </location>
</feature>